<dbReference type="PANTHER" id="PTHR45725">
    <property type="entry name" value="FORMIN HOMOLOGY 2 FAMILY MEMBER"/>
    <property type="match status" value="1"/>
</dbReference>
<feature type="compositionally biased region" description="Low complexity" evidence="1">
    <location>
        <begin position="38"/>
        <end position="50"/>
    </location>
</feature>
<feature type="compositionally biased region" description="Pro residues" evidence="1">
    <location>
        <begin position="585"/>
        <end position="616"/>
    </location>
</feature>
<name>A0A3E1NG68_9BACT</name>
<dbReference type="Pfam" id="PF13699">
    <property type="entry name" value="eCIS_core"/>
    <property type="match status" value="2"/>
</dbReference>
<dbReference type="PANTHER" id="PTHR45725:SF1">
    <property type="entry name" value="DISHEVELLED ASSOCIATED ACTIVATOR OF MORPHOGENESIS, ISOFORM D"/>
    <property type="match status" value="1"/>
</dbReference>
<feature type="region of interest" description="Disordered" evidence="1">
    <location>
        <begin position="581"/>
        <end position="631"/>
    </location>
</feature>
<feature type="region of interest" description="Disordered" evidence="1">
    <location>
        <begin position="543"/>
        <end position="566"/>
    </location>
</feature>
<feature type="region of interest" description="Disordered" evidence="1">
    <location>
        <begin position="376"/>
        <end position="396"/>
    </location>
</feature>
<evidence type="ECO:0000256" key="1">
    <source>
        <dbReference type="SAM" id="MobiDB-lite"/>
    </source>
</evidence>
<proteinExistence type="predicted"/>
<keyword evidence="4" id="KW-1185">Reference proteome</keyword>
<dbReference type="RefSeq" id="WP_116848733.1">
    <property type="nucleotide sequence ID" value="NZ_QTJU01000007.1"/>
</dbReference>
<comment type="caution">
    <text evidence="3">The sequence shown here is derived from an EMBL/GenBank/DDBJ whole genome shotgun (WGS) entry which is preliminary data.</text>
</comment>
<evidence type="ECO:0000259" key="2">
    <source>
        <dbReference type="Pfam" id="PF13699"/>
    </source>
</evidence>
<gene>
    <name evidence="3" type="ORF">DXN05_18365</name>
</gene>
<feature type="region of interest" description="Disordered" evidence="1">
    <location>
        <begin position="1"/>
        <end position="51"/>
    </location>
</feature>
<evidence type="ECO:0000313" key="3">
    <source>
        <dbReference type="EMBL" id="RFM26949.1"/>
    </source>
</evidence>
<feature type="domain" description="eCIS core" evidence="2">
    <location>
        <begin position="139"/>
        <end position="214"/>
    </location>
</feature>
<reference evidence="3 4" key="1">
    <citation type="submission" date="2018-08" db="EMBL/GenBank/DDBJ databases">
        <title>Chitinophagaceae sp. K23C18032701, a novel bacterium isolated from forest soil.</title>
        <authorList>
            <person name="Wang C."/>
        </authorList>
    </citation>
    <scope>NUCLEOTIDE SEQUENCE [LARGE SCALE GENOMIC DNA]</scope>
    <source>
        <strain evidence="3 4">K23C18032701</strain>
    </source>
</reference>
<feature type="compositionally biased region" description="Polar residues" evidence="1">
    <location>
        <begin position="1"/>
        <end position="37"/>
    </location>
</feature>
<feature type="domain" description="eCIS core" evidence="2">
    <location>
        <begin position="410"/>
        <end position="485"/>
    </location>
</feature>
<dbReference type="Proteomes" id="UP000261284">
    <property type="component" value="Unassembled WGS sequence"/>
</dbReference>
<dbReference type="OrthoDB" id="4317910at2"/>
<sequence>MPSSSPRNTTTENAAAHTQQPEQPAFNSRAVATNNGRQAAAGSAATTQPAGFGGKAVQVCLQAKLVVNKPGDRFEQEADEMAAHAMRMSPYRLHYAGGETKPAHPVPPLVQTRRVAGNIPRTQTAPAIVHHTLQTTGYPLDAGTRALMEPRFGYDFGQVQVHTGEMAARSAKAVQAQAYTVGSHVVFGAGKYRPGSSEGNELLAHELAHVTQQVPGRLLRREDTDTAAPGQQQQQQEEDAGAALIADDTATDVSPAQMRRSVFLDRLSQSIRDVVNQELQGTPFTADNCAYITTAFQRHRQTPAAQLERMLKRYSPGAADAASAEELISSVMQRVRQAAVAWRNGNAMLGAAGDAGSTVAGIAGAAGGASNAAAPDAGGGAVQFKSKPGGAAAPQSPAMVMHSLGKGTALDSRTRTGMEQVFGTSFGHVQLHTDTHAARVSDNMNARAFTVGQHIAFGNGEYKPGTIAGDALMAHELAHVVQQGNAGQDAKKITESTGTGALEADADRSAVHAVASIWGGTRKKLSDLQKLALPRLKSGLRLQSCGRRTPAPAPPVAGPDQHAGLNLPDADLAREISFEMDPNLRPVPAPPPPPPPPPPVGGPAPPPPPPPPPPARVPWDGRAGAPNQAAARTAMKTQLFHAYDQYITAKMAHTNAAMAQARVPFTGAAAGNTSAVDIANVARTQLEARFGVSMDAAAANAPQTAGRAARQGTGGVAGGQNIFDAYNAADRAAFTNNPNVNVLSDGVGYWLFEHDEPGASQAAGARQFAPDITAAHHYSGVDDPNDAFRWEVARDYAAANTLPAPGNRQQLLNYRLYSWNEQGAHGITLLTTITPTTGVAATDELAERWRIYQSATHESLHLRAHPVFAAAENGRGAMAEGFAEMFTVSLLNTTLPAFRAGTDEPTRHVIEGAQSTPAPNLTIIPQRRGSPAEYLTPLAEAQRIRDGGTAPGGVPHAGIGEAGVRAAYFQGHIELMGLNPAGTTMGGLRAAGAAIRIHIPGGMSDLNDLATRSGVPLATITAQNPGITNALPADAILPGCREHVAVAGETRANVAMQNGVTEAALTRANPGIAVDPVTNTWTALAAGQRVLIPVH</sequence>
<dbReference type="InterPro" id="IPR051425">
    <property type="entry name" value="Formin_Homology"/>
</dbReference>
<dbReference type="EMBL" id="QTJU01000007">
    <property type="protein sequence ID" value="RFM26949.1"/>
    <property type="molecule type" value="Genomic_DNA"/>
</dbReference>
<organism evidence="3 4">
    <name type="scientific">Deminuibacter soli</name>
    <dbReference type="NCBI Taxonomy" id="2291815"/>
    <lineage>
        <taxon>Bacteria</taxon>
        <taxon>Pseudomonadati</taxon>
        <taxon>Bacteroidota</taxon>
        <taxon>Chitinophagia</taxon>
        <taxon>Chitinophagales</taxon>
        <taxon>Chitinophagaceae</taxon>
        <taxon>Deminuibacter</taxon>
    </lineage>
</organism>
<protein>
    <submittedName>
        <fullName evidence="3">DUF4157 domain-containing protein</fullName>
    </submittedName>
</protein>
<dbReference type="AlphaFoldDB" id="A0A3E1NG68"/>
<accession>A0A3E1NG68</accession>
<dbReference type="InterPro" id="IPR025295">
    <property type="entry name" value="eCIS_core_dom"/>
</dbReference>
<evidence type="ECO:0000313" key="4">
    <source>
        <dbReference type="Proteomes" id="UP000261284"/>
    </source>
</evidence>